<evidence type="ECO:0000313" key="1">
    <source>
        <dbReference type="EMBL" id="CAC5399561.1"/>
    </source>
</evidence>
<accession>A0A6J8CV74</accession>
<proteinExistence type="predicted"/>
<gene>
    <name evidence="1" type="ORF">MCOR_33808</name>
</gene>
<dbReference type="OrthoDB" id="6153729at2759"/>
<protein>
    <submittedName>
        <fullName evidence="1">Uncharacterized protein</fullName>
    </submittedName>
</protein>
<dbReference type="Proteomes" id="UP000507470">
    <property type="component" value="Unassembled WGS sequence"/>
</dbReference>
<dbReference type="AlphaFoldDB" id="A0A6J8CV74"/>
<evidence type="ECO:0000313" key="2">
    <source>
        <dbReference type="Proteomes" id="UP000507470"/>
    </source>
</evidence>
<keyword evidence="2" id="KW-1185">Reference proteome</keyword>
<reference evidence="1 2" key="1">
    <citation type="submission" date="2020-06" db="EMBL/GenBank/DDBJ databases">
        <authorList>
            <person name="Li R."/>
            <person name="Bekaert M."/>
        </authorList>
    </citation>
    <scope>NUCLEOTIDE SEQUENCE [LARGE SCALE GENOMIC DNA]</scope>
    <source>
        <strain evidence="2">wild</strain>
    </source>
</reference>
<organism evidence="1 2">
    <name type="scientific">Mytilus coruscus</name>
    <name type="common">Sea mussel</name>
    <dbReference type="NCBI Taxonomy" id="42192"/>
    <lineage>
        <taxon>Eukaryota</taxon>
        <taxon>Metazoa</taxon>
        <taxon>Spiralia</taxon>
        <taxon>Lophotrochozoa</taxon>
        <taxon>Mollusca</taxon>
        <taxon>Bivalvia</taxon>
        <taxon>Autobranchia</taxon>
        <taxon>Pteriomorphia</taxon>
        <taxon>Mytilida</taxon>
        <taxon>Mytiloidea</taxon>
        <taxon>Mytilidae</taxon>
        <taxon>Mytilinae</taxon>
        <taxon>Mytilus</taxon>
    </lineage>
</organism>
<dbReference type="EMBL" id="CACVKT020006042">
    <property type="protein sequence ID" value="CAC5399561.1"/>
    <property type="molecule type" value="Genomic_DNA"/>
</dbReference>
<name>A0A6J8CV74_MYTCO</name>
<sequence>MEAEYNRRNASLKKPDPDKDKVPYKYLKDCLNTREICIIERIEEQDTLWCYQCGDSSSTGSCITDTAGMEAEYIEFNKTDHTKQDQTTSEGTKTKQYQYLKNCENYDRCVIERIEEQGLLHAYIRDCHNSANNYSFYDPKFLDLDPARNHTSCIYDAFSKRVACVTVCETDFCNGPQIAGGNNSRAQTLFPGLEKEEMECPITINRQPDTRGGNGIPNHYIPPTEEKWGMEYPITIYRPPKKNGEWNTQ</sequence>